<dbReference type="Proteomes" id="UP000434957">
    <property type="component" value="Unassembled WGS sequence"/>
</dbReference>
<dbReference type="EMBL" id="QXFT01004248">
    <property type="protein sequence ID" value="KAE9279194.1"/>
    <property type="molecule type" value="Genomic_DNA"/>
</dbReference>
<evidence type="ECO:0000313" key="2">
    <source>
        <dbReference type="Proteomes" id="UP000434957"/>
    </source>
</evidence>
<keyword evidence="2" id="KW-1185">Reference proteome</keyword>
<proteinExistence type="predicted"/>
<evidence type="ECO:0000313" key="1">
    <source>
        <dbReference type="EMBL" id="KAE9279194.1"/>
    </source>
</evidence>
<gene>
    <name evidence="1" type="ORF">PR003_g28299</name>
</gene>
<name>A0A6A4BVG4_9STRA</name>
<sequence length="364" mass="39737">MRAHKAFFVWVSTLLPPEASPQGIAFAKAELHGDHDAAVTDGWLKSRQGKTLRTKWGLLAKEERAERLLAVQDDSFSLEDNSTGILDDRRDPSCYPKRTGSVGVPTVVQHAAPATPPSIARPPPIDRAFSQCAKLHRELTDAAIKAALTAELTAMAMAVRENDAHGVALRAAAVIDCLGAVVGGAAHDDYRDTVLGIAQDVSKYVSATRLQLHEGLHTDQEAKDAVHSANSAVSEAKAVLREFVATAEKSNLRYKSAYQDRKSARATQTRFLQDISWIDNSAAFVQTSEADESVPCSEPNGVHRVDASETTTHSADEDGGVAESIQRTIAENAKKTPRECVRKKARHRYYFGWYGLERIRDIKA</sequence>
<protein>
    <submittedName>
        <fullName evidence="1">Uncharacterized protein</fullName>
    </submittedName>
</protein>
<dbReference type="AlphaFoldDB" id="A0A6A4BVG4"/>
<comment type="caution">
    <text evidence="1">The sequence shown here is derived from an EMBL/GenBank/DDBJ whole genome shotgun (WGS) entry which is preliminary data.</text>
</comment>
<organism evidence="1 2">
    <name type="scientific">Phytophthora rubi</name>
    <dbReference type="NCBI Taxonomy" id="129364"/>
    <lineage>
        <taxon>Eukaryota</taxon>
        <taxon>Sar</taxon>
        <taxon>Stramenopiles</taxon>
        <taxon>Oomycota</taxon>
        <taxon>Peronosporomycetes</taxon>
        <taxon>Peronosporales</taxon>
        <taxon>Peronosporaceae</taxon>
        <taxon>Phytophthora</taxon>
    </lineage>
</organism>
<accession>A0A6A4BVG4</accession>
<reference evidence="1 2" key="1">
    <citation type="submission" date="2018-08" db="EMBL/GenBank/DDBJ databases">
        <title>Genomic investigation of the strawberry pathogen Phytophthora fragariae indicates pathogenicity is determined by transcriptional variation in three key races.</title>
        <authorList>
            <person name="Adams T.M."/>
            <person name="Armitage A.D."/>
            <person name="Sobczyk M.K."/>
            <person name="Bates H.J."/>
            <person name="Dunwell J.M."/>
            <person name="Nellist C.F."/>
            <person name="Harrison R.J."/>
        </authorList>
    </citation>
    <scope>NUCLEOTIDE SEQUENCE [LARGE SCALE GENOMIC DNA]</scope>
    <source>
        <strain evidence="1 2">SCRP333</strain>
    </source>
</reference>